<evidence type="ECO:0000313" key="2">
    <source>
        <dbReference type="EnsemblFungi" id="CEF87753"/>
    </source>
</evidence>
<name>A0A098E3U9_GIBZE</name>
<feature type="region of interest" description="Disordered" evidence="1">
    <location>
        <begin position="1"/>
        <end position="41"/>
    </location>
</feature>
<proteinExistence type="predicted"/>
<reference evidence="2" key="1">
    <citation type="journal article" date="2007" name="Science">
        <title>The Fusarium graminearum genome reveals a link between localized polymorphism and pathogen specialization.</title>
        <authorList>
            <person name="Cuomo C.A."/>
            <person name="Gueldener U."/>
            <person name="Xu J.-R."/>
            <person name="Trail F."/>
            <person name="Turgeon B.G."/>
            <person name="Di Pietro A."/>
            <person name="Walton J.D."/>
            <person name="Ma L.-J."/>
            <person name="Baker S.E."/>
            <person name="Rep M."/>
            <person name="Adam G."/>
            <person name="Antoniw J."/>
            <person name="Baldwin T."/>
            <person name="Calvo S.E."/>
            <person name="Chang Y.-L."/>
            <person name="DeCaprio D."/>
            <person name="Gale L.R."/>
            <person name="Gnerre S."/>
            <person name="Goswami R.S."/>
            <person name="Hammond-Kosack K."/>
            <person name="Harris L.J."/>
            <person name="Hilburn K."/>
            <person name="Kennell J.C."/>
            <person name="Kroken S."/>
            <person name="Magnuson J.K."/>
            <person name="Mannhaupt G."/>
            <person name="Mauceli E.W."/>
            <person name="Mewes H.-W."/>
            <person name="Mitterbauer R."/>
            <person name="Muehlbauer G."/>
            <person name="Muensterkoetter M."/>
            <person name="Nelson D."/>
            <person name="O'Donnell K."/>
            <person name="Ouellet T."/>
            <person name="Qi W."/>
            <person name="Quesneville H."/>
            <person name="Roncero M.I.G."/>
            <person name="Seong K.-Y."/>
            <person name="Tetko I.V."/>
            <person name="Urban M."/>
            <person name="Waalwijk C."/>
            <person name="Ward T.J."/>
            <person name="Yao J."/>
            <person name="Birren B.W."/>
            <person name="Kistler H.C."/>
        </authorList>
    </citation>
    <scope>NUCLEOTIDE SEQUENCE [LARGE SCALE GENOMIC DNA]</scope>
    <source>
        <strain evidence="2">PH-1 / ATCC MYA-4620 / FGSC 9075 / NRRL 31084</strain>
    </source>
</reference>
<evidence type="ECO:0000256" key="1">
    <source>
        <dbReference type="SAM" id="MobiDB-lite"/>
    </source>
</evidence>
<reference evidence="2" key="2">
    <citation type="journal article" date="2010" name="Nature">
        <title>Comparative genomics reveals mobile pathogenicity chromosomes in Fusarium.</title>
        <authorList>
            <person name="Ma L.J."/>
            <person name="van der Does H.C."/>
            <person name="Borkovich K.A."/>
            <person name="Coleman J.J."/>
            <person name="Daboussi M.J."/>
            <person name="Di Pietro A."/>
            <person name="Dufresne M."/>
            <person name="Freitag M."/>
            <person name="Grabherr M."/>
            <person name="Henrissat B."/>
            <person name="Houterman P.M."/>
            <person name="Kang S."/>
            <person name="Shim W.B."/>
            <person name="Woloshuk C."/>
            <person name="Xie X."/>
            <person name="Xu J.R."/>
            <person name="Antoniw J."/>
            <person name="Baker S.E."/>
            <person name="Bluhm B.H."/>
            <person name="Breakspear A."/>
            <person name="Brown D.W."/>
            <person name="Butchko R.A."/>
            <person name="Chapman S."/>
            <person name="Coulson R."/>
            <person name="Coutinho P.M."/>
            <person name="Danchin E.G."/>
            <person name="Diener A."/>
            <person name="Gale L.R."/>
            <person name="Gardiner D.M."/>
            <person name="Goff S."/>
            <person name="Hammond-Kosack K.E."/>
            <person name="Hilburn K."/>
            <person name="Hua-Van A."/>
            <person name="Jonkers W."/>
            <person name="Kazan K."/>
            <person name="Kodira C.D."/>
            <person name="Koehrsen M."/>
            <person name="Kumar L."/>
            <person name="Lee Y.H."/>
            <person name="Li L."/>
            <person name="Manners J.M."/>
            <person name="Miranda-Saavedra D."/>
            <person name="Mukherjee M."/>
            <person name="Park G."/>
            <person name="Park J."/>
            <person name="Park S.Y."/>
            <person name="Proctor R.H."/>
            <person name="Regev A."/>
            <person name="Ruiz-Roldan M.C."/>
            <person name="Sain D."/>
            <person name="Sakthikumar S."/>
            <person name="Sykes S."/>
            <person name="Schwartz D.C."/>
            <person name="Turgeon B.G."/>
            <person name="Wapinski I."/>
            <person name="Yoder O."/>
            <person name="Young S."/>
            <person name="Zeng Q."/>
            <person name="Zhou S."/>
            <person name="Galagan J."/>
            <person name="Cuomo C.A."/>
            <person name="Kistler H.C."/>
            <person name="Rep M."/>
        </authorList>
    </citation>
    <scope>GENOME REANNOTATION</scope>
    <source>
        <strain evidence="2">PH-1 / ATCC MYA-4620 / FGSC 9075 / NRRL 31084</strain>
    </source>
</reference>
<reference evidence="2" key="3">
    <citation type="submission" date="2017-01" db="UniProtKB">
        <authorList>
            <consortium name="EnsemblFungi"/>
        </authorList>
    </citation>
    <scope>IDENTIFICATION</scope>
    <source>
        <strain evidence="2">PH-1 / ATCC MYA-4620 / FGSC 9075 / NRRL 31084</strain>
    </source>
</reference>
<accession>A0A0E0SMU0</accession>
<organism evidence="2">
    <name type="scientific">Gibberella zeae (strain ATCC MYA-4620 / CBS 123657 / FGSC 9075 / NRRL 31084 / PH-1)</name>
    <name type="common">Wheat head blight fungus</name>
    <name type="synonym">Fusarium graminearum</name>
    <dbReference type="NCBI Taxonomy" id="229533"/>
    <lineage>
        <taxon>Eukaryota</taxon>
        <taxon>Fungi</taxon>
        <taxon>Dikarya</taxon>
        <taxon>Ascomycota</taxon>
        <taxon>Pezizomycotina</taxon>
        <taxon>Sordariomycetes</taxon>
        <taxon>Hypocreomycetidae</taxon>
        <taxon>Hypocreales</taxon>
        <taxon>Nectriaceae</taxon>
        <taxon>Fusarium</taxon>
    </lineage>
</organism>
<accession>A0A098E3U9</accession>
<sequence length="122" mass="13252">RPSGRPAQQLAGNLPTPKQAKPSQILRVPTDTQRQSRVGDKPRQSLFSHVIALVNAVYWSTSTAQNAVAFPLVASLTISKDPPMAGYLLCDQVPILAFGAITKFRLPVDSGFSDFELCTRSQ</sequence>
<dbReference type="EMBL" id="HG970334">
    <property type="status" value="NOT_ANNOTATED_CDS"/>
    <property type="molecule type" value="Genomic_DNA"/>
</dbReference>
<dbReference type="EnsemblFungi" id="CEF87753">
    <property type="protein sequence ID" value="CEF87753"/>
    <property type="gene ID" value="FGRRES_12765"/>
</dbReference>
<dbReference type="AlphaFoldDB" id="A0A098E3U9"/>
<protein>
    <submittedName>
        <fullName evidence="2">Uncharacterized protein</fullName>
    </submittedName>
</protein>